<evidence type="ECO:0000313" key="2">
    <source>
        <dbReference type="Proteomes" id="UP000231292"/>
    </source>
</evidence>
<dbReference type="EMBL" id="PCRK01000161">
    <property type="protein sequence ID" value="PIP18805.1"/>
    <property type="molecule type" value="Genomic_DNA"/>
</dbReference>
<dbReference type="AlphaFoldDB" id="A0A2G9YHV2"/>
<comment type="caution">
    <text evidence="1">The sequence shown here is derived from an EMBL/GenBank/DDBJ whole genome shotgun (WGS) entry which is preliminary data.</text>
</comment>
<name>A0A2G9YHV2_9BACT</name>
<evidence type="ECO:0000313" key="1">
    <source>
        <dbReference type="EMBL" id="PIP18805.1"/>
    </source>
</evidence>
<proteinExistence type="predicted"/>
<organism evidence="1 2">
    <name type="scientific">Candidatus Sherwoodlollariibacterium unditelluris</name>
    <dbReference type="NCBI Taxonomy" id="1974757"/>
    <lineage>
        <taxon>Bacteria</taxon>
        <taxon>Pseudomonadati</taxon>
        <taxon>Candidatus Omnitrophota</taxon>
        <taxon>Candidatus Sherwoodlollariibacterium</taxon>
    </lineage>
</organism>
<dbReference type="Proteomes" id="UP000231292">
    <property type="component" value="Unassembled WGS sequence"/>
</dbReference>
<accession>A0A2G9YHV2</accession>
<reference evidence="1 2" key="1">
    <citation type="submission" date="2017-09" db="EMBL/GenBank/DDBJ databases">
        <title>Depth-based differentiation of microbial function through sediment-hosted aquifers and enrichment of novel symbionts in the deep terrestrial subsurface.</title>
        <authorList>
            <person name="Probst A.J."/>
            <person name="Ladd B."/>
            <person name="Jarett J.K."/>
            <person name="Geller-Mcgrath D.E."/>
            <person name="Sieber C.M."/>
            <person name="Emerson J.B."/>
            <person name="Anantharaman K."/>
            <person name="Thomas B.C."/>
            <person name="Malmstrom R."/>
            <person name="Stieglmeier M."/>
            <person name="Klingl A."/>
            <person name="Woyke T."/>
            <person name="Ryan C.M."/>
            <person name="Banfield J.F."/>
        </authorList>
    </citation>
    <scope>NUCLEOTIDE SEQUENCE [LARGE SCALE GENOMIC DNA]</scope>
    <source>
        <strain evidence="1">CG23_combo_of_CG06-09_8_20_14_all_41_10</strain>
    </source>
</reference>
<protein>
    <submittedName>
        <fullName evidence="1">Uncharacterized protein</fullName>
    </submittedName>
</protein>
<gene>
    <name evidence="1" type="ORF">COX41_06250</name>
</gene>
<sequence>MIKEFLKIRNIIKREMYILILIRTNYKKGGQTCEVKHKNPRIYIGKLKITNRFTKQGEENGYSKN</sequence>